<keyword evidence="2" id="KW-0472">Membrane</keyword>
<feature type="domain" description="Amine oxidase" evidence="3">
    <location>
        <begin position="14"/>
        <end position="527"/>
    </location>
</feature>
<dbReference type="GO" id="GO:0016491">
    <property type="term" value="F:oxidoreductase activity"/>
    <property type="evidence" value="ECO:0007669"/>
    <property type="project" value="InterPro"/>
</dbReference>
<sequence length="535" mass="60361">MSEQSRIIIVGAGISGLTAATSLAMRGHSVLVLEKHATCGGLVNSFEREGFLFDGGIRAVENAGMVKPMLKELAIDLPLLPSKVSLGVEDRIMKADSKQSLADYEKLLKELYPESVGDVEKVIQVIAKFDVYMQVLFGSDSPFFKDAKRDIRYYLSTFILWFFRFLATGAAIMRMRMPMEQFLGGLVENQALRDIISQHFFKKTPAFFAMSYFSLYPDYYYPKGGVGSIPKALEQRLREIGSEVRTKTEVVKVDALHKVLTDSTGRQYTYDKLIWCADLKHLYRMVSSEGFPPPVKTKIVQEQERILASRGAESVFTLFVAVDLPPSYFSTISEGHFFYTPSRKGIGELHRSELTALLADWDTLDRDRLYTWLDAFCRLNTYEISIPVLNDSSAAPEGKTGLIVSFLFDYELTRRIEQDGWYGQFDKRISEYMISTLTDSVYPALKEHILFSFTTSPLSIERKFNCSEGAIVGWSFEQKVPIEAGMLNMKQAIRTPIPDIYRAGQWTVSPAGLPTCIMTARMAADLVHAELSVQK</sequence>
<proteinExistence type="inferred from homology"/>
<dbReference type="AlphaFoldDB" id="F0RU61"/>
<dbReference type="PANTHER" id="PTHR43734">
    <property type="entry name" value="PHYTOENE DESATURASE"/>
    <property type="match status" value="1"/>
</dbReference>
<gene>
    <name evidence="4" type="ordered locus">SpiBuddy_0310</name>
</gene>
<dbReference type="Pfam" id="PF01593">
    <property type="entry name" value="Amino_oxidase"/>
    <property type="match status" value="1"/>
</dbReference>
<protein>
    <submittedName>
        <fullName evidence="4">Amine oxidase</fullName>
    </submittedName>
</protein>
<dbReference type="Gene3D" id="3.50.50.60">
    <property type="entry name" value="FAD/NAD(P)-binding domain"/>
    <property type="match status" value="2"/>
</dbReference>
<accession>F0RU61</accession>
<evidence type="ECO:0000256" key="2">
    <source>
        <dbReference type="SAM" id="Phobius"/>
    </source>
</evidence>
<dbReference type="KEGG" id="sbu:SpiBuddy_0310"/>
<name>F0RU61_SPHGB</name>
<dbReference type="STRING" id="158189.SpiBuddy_0310"/>
<dbReference type="PRINTS" id="PR00419">
    <property type="entry name" value="ADXRDTASE"/>
</dbReference>
<evidence type="ECO:0000259" key="3">
    <source>
        <dbReference type="Pfam" id="PF01593"/>
    </source>
</evidence>
<evidence type="ECO:0000313" key="5">
    <source>
        <dbReference type="Proteomes" id="UP000008466"/>
    </source>
</evidence>
<dbReference type="InterPro" id="IPR002937">
    <property type="entry name" value="Amino_oxidase"/>
</dbReference>
<dbReference type="PANTHER" id="PTHR43734:SF1">
    <property type="entry name" value="PHYTOENE DESATURASE"/>
    <property type="match status" value="1"/>
</dbReference>
<dbReference type="InterPro" id="IPR036188">
    <property type="entry name" value="FAD/NAD-bd_sf"/>
</dbReference>
<comment type="similarity">
    <text evidence="1">Belongs to the carotenoid/retinoid oxidoreductase family.</text>
</comment>
<organism evidence="4 5">
    <name type="scientific">Sphaerochaeta globosa (strain ATCC BAA-1886 / DSM 22777 / Buddy)</name>
    <name type="common">Spirochaeta sp. (strain Buddy)</name>
    <dbReference type="NCBI Taxonomy" id="158189"/>
    <lineage>
        <taxon>Bacteria</taxon>
        <taxon>Pseudomonadati</taxon>
        <taxon>Spirochaetota</taxon>
        <taxon>Spirochaetia</taxon>
        <taxon>Spirochaetales</taxon>
        <taxon>Sphaerochaetaceae</taxon>
        <taxon>Sphaerochaeta</taxon>
    </lineage>
</organism>
<keyword evidence="5" id="KW-1185">Reference proteome</keyword>
<feature type="transmembrane region" description="Helical" evidence="2">
    <location>
        <begin position="151"/>
        <end position="173"/>
    </location>
</feature>
<dbReference type="SUPFAM" id="SSF51905">
    <property type="entry name" value="FAD/NAD(P)-binding domain"/>
    <property type="match status" value="1"/>
</dbReference>
<dbReference type="EMBL" id="CP002541">
    <property type="protein sequence ID" value="ADY12147.1"/>
    <property type="molecule type" value="Genomic_DNA"/>
</dbReference>
<dbReference type="Proteomes" id="UP000008466">
    <property type="component" value="Chromosome"/>
</dbReference>
<reference evidence="5" key="1">
    <citation type="submission" date="2011-02" db="EMBL/GenBank/DDBJ databases">
        <title>Complete sequence of Spirochaeta sp. Buddy.</title>
        <authorList>
            <person name="Lucas S."/>
            <person name="Copeland A."/>
            <person name="Lapidus A."/>
            <person name="Cheng J.-F."/>
            <person name="Goodwin L."/>
            <person name="Pitluck S."/>
            <person name="Zeytun A."/>
            <person name="Detter J.C."/>
            <person name="Han C."/>
            <person name="Tapia R."/>
            <person name="Land M."/>
            <person name="Hauser L."/>
            <person name="Kyrpides N."/>
            <person name="Ivanova N."/>
            <person name="Mikhailova N."/>
            <person name="Pagani I."/>
            <person name="Ritalahti K.M."/>
            <person name="Loeffler F.E."/>
            <person name="Woyke T."/>
        </authorList>
    </citation>
    <scope>NUCLEOTIDE SEQUENCE [LARGE SCALE GENOMIC DNA]</scope>
    <source>
        <strain evidence="5">ATCC BAA-1886 / DSM 22777 / Buddy</strain>
    </source>
</reference>
<dbReference type="eggNOG" id="COG1233">
    <property type="taxonomic scope" value="Bacteria"/>
</dbReference>
<evidence type="ECO:0000256" key="1">
    <source>
        <dbReference type="ARBA" id="ARBA00006046"/>
    </source>
</evidence>
<evidence type="ECO:0000313" key="4">
    <source>
        <dbReference type="EMBL" id="ADY12147.1"/>
    </source>
</evidence>
<dbReference type="HOGENOM" id="CLU_510694_0_0_12"/>
<keyword evidence="2" id="KW-1133">Transmembrane helix</keyword>
<dbReference type="RefSeq" id="WP_013606000.1">
    <property type="nucleotide sequence ID" value="NC_015152.1"/>
</dbReference>
<keyword evidence="2" id="KW-0812">Transmembrane</keyword>